<dbReference type="Proteomes" id="UP000582837">
    <property type="component" value="Unassembled WGS sequence"/>
</dbReference>
<evidence type="ECO:0000256" key="2">
    <source>
        <dbReference type="SAM" id="SignalP"/>
    </source>
</evidence>
<evidence type="ECO:0000256" key="1">
    <source>
        <dbReference type="SAM" id="MobiDB-lite"/>
    </source>
</evidence>
<keyword evidence="2" id="KW-0732">Signal</keyword>
<gene>
    <name evidence="3" type="ORF">HNQ61_002951</name>
</gene>
<accession>A0A841GZZ8</accession>
<feature type="signal peptide" evidence="2">
    <location>
        <begin position="1"/>
        <end position="21"/>
    </location>
</feature>
<evidence type="ECO:0008006" key="5">
    <source>
        <dbReference type="Google" id="ProtNLM"/>
    </source>
</evidence>
<keyword evidence="4" id="KW-1185">Reference proteome</keyword>
<evidence type="ECO:0000313" key="3">
    <source>
        <dbReference type="EMBL" id="MBB6071327.1"/>
    </source>
</evidence>
<dbReference type="AlphaFoldDB" id="A0A841GZZ8"/>
<proteinExistence type="predicted"/>
<organism evidence="3 4">
    <name type="scientific">Longimicrobium terrae</name>
    <dbReference type="NCBI Taxonomy" id="1639882"/>
    <lineage>
        <taxon>Bacteria</taxon>
        <taxon>Pseudomonadati</taxon>
        <taxon>Gemmatimonadota</taxon>
        <taxon>Longimicrobiia</taxon>
        <taxon>Longimicrobiales</taxon>
        <taxon>Longimicrobiaceae</taxon>
        <taxon>Longimicrobium</taxon>
    </lineage>
</organism>
<feature type="chain" id="PRO_5032988229" description="Lipoprotein" evidence="2">
    <location>
        <begin position="22"/>
        <end position="238"/>
    </location>
</feature>
<protein>
    <recommendedName>
        <fullName evidence="5">Lipoprotein</fullName>
    </recommendedName>
</protein>
<name>A0A841GZZ8_9BACT</name>
<reference evidence="3 4" key="1">
    <citation type="submission" date="2020-08" db="EMBL/GenBank/DDBJ databases">
        <title>Genomic Encyclopedia of Type Strains, Phase IV (KMG-IV): sequencing the most valuable type-strain genomes for metagenomic binning, comparative biology and taxonomic classification.</title>
        <authorList>
            <person name="Goeker M."/>
        </authorList>
    </citation>
    <scope>NUCLEOTIDE SEQUENCE [LARGE SCALE GENOMIC DNA]</scope>
    <source>
        <strain evidence="3 4">DSM 29007</strain>
    </source>
</reference>
<dbReference type="RefSeq" id="WP_170036869.1">
    <property type="nucleotide sequence ID" value="NZ_JABDTL010000002.1"/>
</dbReference>
<dbReference type="EMBL" id="JACHIA010000008">
    <property type="protein sequence ID" value="MBB6071327.1"/>
    <property type="molecule type" value="Genomic_DNA"/>
</dbReference>
<feature type="compositionally biased region" description="Low complexity" evidence="1">
    <location>
        <begin position="38"/>
        <end position="57"/>
    </location>
</feature>
<feature type="region of interest" description="Disordered" evidence="1">
    <location>
        <begin position="23"/>
        <end position="63"/>
    </location>
</feature>
<comment type="caution">
    <text evidence="3">The sequence shown here is derived from an EMBL/GenBank/DDBJ whole genome shotgun (WGS) entry which is preliminary data.</text>
</comment>
<sequence>MIRYRLTAAALAAALAGCAPAAQTVSTAPGTPGGTTAGGTSAADAAPVAAEAQRATTPTSPRQAQFGWQLDEAGAQFRGRGVARYEAPGRFRLDLFGPRGETYLAAALVDGQMRVPAVLAQRFALPSPALLWGAVGIVAPPADARLLNSSVSGESTTIRYQLGTSVLEYRLRAGRLQSVRRSAGGGVAESIDLTWNDAGQLGRAQYRDWAAYRTLNLTVESQTDVAGFPEETWSPPGT</sequence>
<evidence type="ECO:0000313" key="4">
    <source>
        <dbReference type="Proteomes" id="UP000582837"/>
    </source>
</evidence>
<dbReference type="PROSITE" id="PS51257">
    <property type="entry name" value="PROKAR_LIPOPROTEIN"/>
    <property type="match status" value="1"/>
</dbReference>